<reference evidence="4 5" key="1">
    <citation type="submission" date="2018-03" db="EMBL/GenBank/DDBJ databases">
        <title>Whole genome sequencing of Histamine producing bacteria.</title>
        <authorList>
            <person name="Butler K."/>
        </authorList>
    </citation>
    <scope>NUCLEOTIDE SEQUENCE [LARGE SCALE GENOMIC DNA]</scope>
    <source>
        <strain evidence="4 5">Res.4.1</strain>
    </source>
</reference>
<proteinExistence type="inferred from homology"/>
<evidence type="ECO:0000256" key="3">
    <source>
        <dbReference type="ARBA" id="ARBA00022795"/>
    </source>
</evidence>
<dbReference type="RefSeq" id="WP_107184677.1">
    <property type="nucleotide sequence ID" value="NZ_JAWQGC010000001.1"/>
</dbReference>
<evidence type="ECO:0008006" key="6">
    <source>
        <dbReference type="Google" id="ProtNLM"/>
    </source>
</evidence>
<comment type="caution">
    <text evidence="4">The sequence shown here is derived from an EMBL/GenBank/DDBJ whole genome shotgun (WGS) entry which is preliminary data.</text>
</comment>
<dbReference type="EMBL" id="PYNS01000005">
    <property type="protein sequence ID" value="PSV11750.1"/>
    <property type="molecule type" value="Genomic_DNA"/>
</dbReference>
<evidence type="ECO:0000256" key="2">
    <source>
        <dbReference type="ARBA" id="ARBA00007703"/>
    </source>
</evidence>
<evidence type="ECO:0000256" key="1">
    <source>
        <dbReference type="ARBA" id="ARBA00002397"/>
    </source>
</evidence>
<dbReference type="InterPro" id="IPR007809">
    <property type="entry name" value="FlgN-like"/>
</dbReference>
<name>A0A2T3KWH2_PHOLD</name>
<evidence type="ECO:0000313" key="4">
    <source>
        <dbReference type="EMBL" id="PSV11750.1"/>
    </source>
</evidence>
<gene>
    <name evidence="4" type="ORF">C0W93_07640</name>
</gene>
<comment type="similarity">
    <text evidence="2">Belongs to the FlgN family.</text>
</comment>
<dbReference type="Pfam" id="PF05130">
    <property type="entry name" value="FlgN"/>
    <property type="match status" value="1"/>
</dbReference>
<dbReference type="Proteomes" id="UP000240530">
    <property type="component" value="Unassembled WGS sequence"/>
</dbReference>
<protein>
    <recommendedName>
        <fullName evidence="6">Flagellar protein FlgN</fullName>
    </recommendedName>
</protein>
<keyword evidence="3" id="KW-1005">Bacterial flagellum biogenesis</keyword>
<organism evidence="4 5">
    <name type="scientific">Photobacterium leiognathi subsp. mandapamensis</name>
    <name type="common">Photobacterium mandapamensis</name>
    <dbReference type="NCBI Taxonomy" id="48408"/>
    <lineage>
        <taxon>Bacteria</taxon>
        <taxon>Pseudomonadati</taxon>
        <taxon>Pseudomonadota</taxon>
        <taxon>Gammaproteobacteria</taxon>
        <taxon>Vibrionales</taxon>
        <taxon>Vibrionaceae</taxon>
        <taxon>Photobacterium</taxon>
    </lineage>
</organism>
<accession>A0A2T3KWH2</accession>
<dbReference type="SUPFAM" id="SSF140566">
    <property type="entry name" value="FlgN-like"/>
    <property type="match status" value="1"/>
</dbReference>
<sequence length="151" mass="17456">MPQALNKQQIIINLIKDIQRDIADYHQLHTLMLKQHQCYLTFNGNVLAQLTAQQQPLLETLKLRSQQRYQSMQSLGLPISAQGIDKLHNVLPAQLQKQVQQQWSQLESLIKQCHVLNQRNGVLSANFTELLCQLYEPEAKSRYAFPHLMQG</sequence>
<evidence type="ECO:0000313" key="5">
    <source>
        <dbReference type="Proteomes" id="UP000240530"/>
    </source>
</evidence>
<comment type="function">
    <text evidence="1">Required for the efficient initiation of filament assembly.</text>
</comment>
<dbReference type="GO" id="GO:0044780">
    <property type="term" value="P:bacterial-type flagellum assembly"/>
    <property type="evidence" value="ECO:0007669"/>
    <property type="project" value="InterPro"/>
</dbReference>
<dbReference type="Gene3D" id="1.20.58.300">
    <property type="entry name" value="FlgN-like"/>
    <property type="match status" value="1"/>
</dbReference>
<dbReference type="AlphaFoldDB" id="A0A2T3KWH2"/>
<dbReference type="InterPro" id="IPR036679">
    <property type="entry name" value="FlgN-like_sf"/>
</dbReference>